<evidence type="ECO:0000313" key="2">
    <source>
        <dbReference type="Proteomes" id="UP000226037"/>
    </source>
</evidence>
<dbReference type="EMBL" id="MF668280">
    <property type="protein sequence ID" value="ASZ74585.1"/>
    <property type="molecule type" value="Genomic_DNA"/>
</dbReference>
<name>A0A249XS72_9CAUD</name>
<protein>
    <submittedName>
        <fullName evidence="1">Uncharacterized protein</fullName>
    </submittedName>
</protein>
<evidence type="ECO:0000313" key="1">
    <source>
        <dbReference type="EMBL" id="ASZ74585.1"/>
    </source>
</evidence>
<accession>A0A249XS72</accession>
<sequence length="99" mass="10801">MSNEMNADHRANLIAQARANGNPRLTVRANALEAGWNFNFACPDYEVLRSADGETEMYVNAFSTGRIKSVNVVRLADDKIVAQIGAIKNAAAEASKWFA</sequence>
<reference evidence="2" key="1">
    <citation type="submission" date="2017-08" db="EMBL/GenBank/DDBJ databases">
        <authorList>
            <person name="de Groot N.N."/>
        </authorList>
    </citation>
    <scope>NUCLEOTIDE SEQUENCE [LARGE SCALE GENOMIC DNA]</scope>
</reference>
<keyword evidence="2" id="KW-1185">Reference proteome</keyword>
<proteinExistence type="predicted"/>
<dbReference type="Proteomes" id="UP000226037">
    <property type="component" value="Segment"/>
</dbReference>
<gene>
    <name evidence="1" type="ORF">SEA_PHABBA_10</name>
</gene>
<organism evidence="1 2">
    <name type="scientific">Mycobacterium phage Phabba</name>
    <dbReference type="NCBI Taxonomy" id="2027899"/>
    <lineage>
        <taxon>Viruses</taxon>
        <taxon>Duplodnaviria</taxon>
        <taxon>Heunggongvirae</taxon>
        <taxon>Uroviricota</taxon>
        <taxon>Caudoviricetes</taxon>
        <taxon>Ceeclamvirinae</taxon>
        <taxon>Myrnavirus</taxon>
        <taxon>Myrnavirus phabba</taxon>
        <taxon>Myranavirus phabba</taxon>
    </lineage>
</organism>